<dbReference type="Proteomes" id="UP001064489">
    <property type="component" value="Chromosome 13"/>
</dbReference>
<keyword evidence="3" id="KW-1185">Reference proteome</keyword>
<organism evidence="2 3">
    <name type="scientific">Acer negundo</name>
    <name type="common">Box elder</name>
    <dbReference type="NCBI Taxonomy" id="4023"/>
    <lineage>
        <taxon>Eukaryota</taxon>
        <taxon>Viridiplantae</taxon>
        <taxon>Streptophyta</taxon>
        <taxon>Embryophyta</taxon>
        <taxon>Tracheophyta</taxon>
        <taxon>Spermatophyta</taxon>
        <taxon>Magnoliopsida</taxon>
        <taxon>eudicotyledons</taxon>
        <taxon>Gunneridae</taxon>
        <taxon>Pentapetalae</taxon>
        <taxon>rosids</taxon>
        <taxon>malvids</taxon>
        <taxon>Sapindales</taxon>
        <taxon>Sapindaceae</taxon>
        <taxon>Hippocastanoideae</taxon>
        <taxon>Acereae</taxon>
        <taxon>Acer</taxon>
    </lineage>
</organism>
<proteinExistence type="predicted"/>
<evidence type="ECO:0000313" key="3">
    <source>
        <dbReference type="Proteomes" id="UP001064489"/>
    </source>
</evidence>
<sequence>MYFGTYPEFQPQQLLFGAGDAELLLLRLWMAKGNPLLWCGKLLLQFRNGKNGIEGTASNVIDPTLRDEMMKCILIGLLCVQFLRISLSRKPSFFMQNSVILETSSSQ</sequence>
<reference evidence="2" key="2">
    <citation type="submission" date="2023-02" db="EMBL/GenBank/DDBJ databases">
        <authorList>
            <person name="Swenson N.G."/>
            <person name="Wegrzyn J.L."/>
            <person name="Mcevoy S.L."/>
        </authorList>
    </citation>
    <scope>NUCLEOTIDE SEQUENCE</scope>
    <source>
        <strain evidence="2">91603</strain>
        <tissue evidence="2">Leaf</tissue>
    </source>
</reference>
<evidence type="ECO:0000313" key="1">
    <source>
        <dbReference type="EMBL" id="KAI9197862.1"/>
    </source>
</evidence>
<dbReference type="AlphaFoldDB" id="A0AAD5P4U8"/>
<accession>A0AAD5P4U8</accession>
<dbReference type="EMBL" id="JAJSOW010000002">
    <property type="protein sequence ID" value="KAI9197862.1"/>
    <property type="molecule type" value="Genomic_DNA"/>
</dbReference>
<name>A0AAD5P4U8_ACENE</name>
<evidence type="ECO:0000313" key="2">
    <source>
        <dbReference type="EMBL" id="KAI9198827.1"/>
    </source>
</evidence>
<comment type="caution">
    <text evidence="2">The sequence shown here is derived from an EMBL/GenBank/DDBJ whole genome shotgun (WGS) entry which is preliminary data.</text>
</comment>
<gene>
    <name evidence="1" type="ORF">LWI28_005704</name>
    <name evidence="2" type="ORF">LWI28_022701</name>
</gene>
<dbReference type="EMBL" id="JAJSOW010000002">
    <property type="protein sequence ID" value="KAI9198827.1"/>
    <property type="molecule type" value="Genomic_DNA"/>
</dbReference>
<protein>
    <submittedName>
        <fullName evidence="2">Uncharacterized protein</fullName>
    </submittedName>
</protein>
<reference evidence="2 3" key="1">
    <citation type="journal article" date="2022" name="Plant J.">
        <title>Strategies of tolerance reflected in two North American maple genomes.</title>
        <authorList>
            <person name="McEvoy S.L."/>
            <person name="Sezen U.U."/>
            <person name="Trouern-Trend A."/>
            <person name="McMahon S.M."/>
            <person name="Schaberg P.G."/>
            <person name="Yang J."/>
            <person name="Wegrzyn J.L."/>
            <person name="Swenson N.G."/>
        </authorList>
    </citation>
    <scope>NUCLEOTIDE SEQUENCE [LARGE SCALE GENOMIC DNA]</scope>
    <source>
        <strain evidence="2">91603</strain>
    </source>
</reference>